<dbReference type="RefSeq" id="WP_114405298.1">
    <property type="nucleotide sequence ID" value="NZ_QOWE01000005.1"/>
</dbReference>
<evidence type="ECO:0000313" key="1">
    <source>
        <dbReference type="EMBL" id="RCR70132.1"/>
    </source>
</evidence>
<dbReference type="Proteomes" id="UP000253383">
    <property type="component" value="Unassembled WGS sequence"/>
</dbReference>
<evidence type="ECO:0008006" key="3">
    <source>
        <dbReference type="Google" id="ProtNLM"/>
    </source>
</evidence>
<name>A0A368JRN5_9BACT</name>
<evidence type="ECO:0000313" key="2">
    <source>
        <dbReference type="Proteomes" id="UP000253383"/>
    </source>
</evidence>
<keyword evidence="2" id="KW-1185">Reference proteome</keyword>
<protein>
    <recommendedName>
        <fullName evidence="3">T9SS C-terminal target domain-containing protein</fullName>
    </recommendedName>
</protein>
<organism evidence="1 2">
    <name type="scientific">Larkinella punicea</name>
    <dbReference type="NCBI Taxonomy" id="2315727"/>
    <lineage>
        <taxon>Bacteria</taxon>
        <taxon>Pseudomonadati</taxon>
        <taxon>Bacteroidota</taxon>
        <taxon>Cytophagia</taxon>
        <taxon>Cytophagales</taxon>
        <taxon>Spirosomataceae</taxon>
        <taxon>Larkinella</taxon>
    </lineage>
</organism>
<dbReference type="OrthoDB" id="663485at2"/>
<sequence length="356" mass="38634">MNRIIVLILLFSGFFMGRKSNAQVVIDASTNIFLITENAGDPTIFAGPNHTGVLTVNFQNLSAPSIPIGAIRVVVTLNSFVNYVSLQPNTYFTVESSSGTSVSLVNTLAAIPTGAVAIDLNTIAVAQTAGNVILQADIEVANALLIQENTPGNNASNVQTSVGSSALPVTLSSFNVKAVNQHAVLEWTTSSEKNNAFFEVQHSTNARDFEVLGKVNGHGTTYQTQNYRFTQEYPDPSVVHYYRLRQVDTDGKYEFSFLRSLTFEGYVGIELKLSTNPVTNGTIKAYVDYGDENLSREANLVLVDNMGRTVGKQSILLEKGRNTVQFQGVSLHSGLYVISLQNPSLVQPKFVKVAVQ</sequence>
<accession>A0A368JRN5</accession>
<dbReference type="EMBL" id="QOWE01000005">
    <property type="protein sequence ID" value="RCR70132.1"/>
    <property type="molecule type" value="Genomic_DNA"/>
</dbReference>
<comment type="caution">
    <text evidence="1">The sequence shown here is derived from an EMBL/GenBank/DDBJ whole genome shotgun (WGS) entry which is preliminary data.</text>
</comment>
<reference evidence="1 2" key="1">
    <citation type="submission" date="2018-07" db="EMBL/GenBank/DDBJ databases">
        <title>Genome analysis of Larkinella rosea.</title>
        <authorList>
            <person name="Zhou Z."/>
            <person name="Wang G."/>
        </authorList>
    </citation>
    <scope>NUCLEOTIDE SEQUENCE [LARGE SCALE GENOMIC DNA]</scope>
    <source>
        <strain evidence="2">zzj9</strain>
    </source>
</reference>
<proteinExistence type="predicted"/>
<dbReference type="AlphaFoldDB" id="A0A368JRN5"/>
<gene>
    <name evidence="1" type="ORF">DUE52_07140</name>
</gene>